<evidence type="ECO:0000313" key="2">
    <source>
        <dbReference type="Proteomes" id="UP001217083"/>
    </source>
</evidence>
<keyword evidence="2" id="KW-1185">Reference proteome</keyword>
<dbReference type="RefSeq" id="WP_275650827.1">
    <property type="nucleotide sequence ID" value="NZ_JARFVA010000009.1"/>
</dbReference>
<dbReference type="EMBL" id="JARFVA010000009">
    <property type="protein sequence ID" value="MDF0709058.1"/>
    <property type="molecule type" value="Genomic_DNA"/>
</dbReference>
<sequence>MNSPLQPTTTLSGGFLFALPTSHHKTVTYKGIKVRTKEILSKQPKHLEIGFQKRKDYENVVGPDTPKCIGQLWDKLKKKIQS</sequence>
<accession>A0ABT5XT31</accession>
<organism evidence="1 2">
    <name type="scientific">Flagellimonas okinawensis</name>
    <dbReference type="NCBI Taxonomy" id="3031324"/>
    <lineage>
        <taxon>Bacteria</taxon>
        <taxon>Pseudomonadati</taxon>
        <taxon>Bacteroidota</taxon>
        <taxon>Flavobacteriia</taxon>
        <taxon>Flavobacteriales</taxon>
        <taxon>Flavobacteriaceae</taxon>
        <taxon>Flagellimonas</taxon>
    </lineage>
</organism>
<name>A0ABT5XT31_9FLAO</name>
<proteinExistence type="predicted"/>
<gene>
    <name evidence="1" type="ORF">PY091_17735</name>
</gene>
<protein>
    <submittedName>
        <fullName evidence="1">Uncharacterized protein</fullName>
    </submittedName>
</protein>
<comment type="caution">
    <text evidence="1">The sequence shown here is derived from an EMBL/GenBank/DDBJ whole genome shotgun (WGS) entry which is preliminary data.</text>
</comment>
<dbReference type="Proteomes" id="UP001217083">
    <property type="component" value="Unassembled WGS sequence"/>
</dbReference>
<evidence type="ECO:0000313" key="1">
    <source>
        <dbReference type="EMBL" id="MDF0709058.1"/>
    </source>
</evidence>
<reference evidence="1 2" key="1">
    <citation type="submission" date="2023-03" db="EMBL/GenBank/DDBJ databases">
        <title>Muricauda XX sp. nov. and Muricauda XXX sp. nov., two novel species isolated from Okinawa Trough.</title>
        <authorList>
            <person name="Cao W."/>
            <person name="Deng X."/>
        </authorList>
    </citation>
    <scope>NUCLEOTIDE SEQUENCE [LARGE SCALE GENOMIC DNA]</scope>
    <source>
        <strain evidence="1 2">81s02</strain>
    </source>
</reference>